<keyword evidence="2" id="KW-1185">Reference proteome</keyword>
<sequence length="230" mass="26833">MKKLIQELKQFYIPPLTNLYFERIALEKIVFRLPLFVRISDPDSWRIKSAYQKFYSFSDIALTHHLENIKAYLSLEQGGSIFEGNRVLSLNEPIPYIEWQSSVGLSASTDLLGKYCLFIDLLDFVEEIDILSQYINAMQSSFNESLQLVLIGSSELSLNFQGYKNLVCIDPDKTTNLSFAERFKFKYKNTLPLFNFSSKPYFLINHQGRLITFFTKLDQQSLLIEIKKYI</sequence>
<accession>A0ABP9MH49</accession>
<dbReference type="RefSeq" id="WP_077924818.1">
    <property type="nucleotide sequence ID" value="NZ_BAABKE010000002.1"/>
</dbReference>
<organism evidence="1 2">
    <name type="scientific">Wohlfahrtiimonas larvae</name>
    <dbReference type="NCBI Taxonomy" id="1157986"/>
    <lineage>
        <taxon>Bacteria</taxon>
        <taxon>Pseudomonadati</taxon>
        <taxon>Pseudomonadota</taxon>
        <taxon>Gammaproteobacteria</taxon>
        <taxon>Cardiobacteriales</taxon>
        <taxon>Ignatzschineriaceae</taxon>
        <taxon>Wohlfahrtiimonas</taxon>
    </lineage>
</organism>
<protein>
    <recommendedName>
        <fullName evidence="3">Thioredoxin-like fold domain-containing protein</fullName>
    </recommendedName>
</protein>
<evidence type="ECO:0008006" key="3">
    <source>
        <dbReference type="Google" id="ProtNLM"/>
    </source>
</evidence>
<reference evidence="2" key="1">
    <citation type="journal article" date="2019" name="Int. J. Syst. Evol. Microbiol.">
        <title>The Global Catalogue of Microorganisms (GCM) 10K type strain sequencing project: providing services to taxonomists for standard genome sequencing and annotation.</title>
        <authorList>
            <consortium name="The Broad Institute Genomics Platform"/>
            <consortium name="The Broad Institute Genome Sequencing Center for Infectious Disease"/>
            <person name="Wu L."/>
            <person name="Ma J."/>
        </authorList>
    </citation>
    <scope>NUCLEOTIDE SEQUENCE [LARGE SCALE GENOMIC DNA]</scope>
    <source>
        <strain evidence="2">JCM 18424</strain>
    </source>
</reference>
<comment type="caution">
    <text evidence="1">The sequence shown here is derived from an EMBL/GenBank/DDBJ whole genome shotgun (WGS) entry which is preliminary data.</text>
</comment>
<dbReference type="Proteomes" id="UP001500631">
    <property type="component" value="Unassembled WGS sequence"/>
</dbReference>
<name>A0ABP9MH49_9GAMM</name>
<dbReference type="EMBL" id="BAABKE010000002">
    <property type="protein sequence ID" value="GAA5096564.1"/>
    <property type="molecule type" value="Genomic_DNA"/>
</dbReference>
<proteinExistence type="predicted"/>
<gene>
    <name evidence="1" type="ORF">GCM10023338_07110</name>
</gene>
<evidence type="ECO:0000313" key="1">
    <source>
        <dbReference type="EMBL" id="GAA5096564.1"/>
    </source>
</evidence>
<evidence type="ECO:0000313" key="2">
    <source>
        <dbReference type="Proteomes" id="UP001500631"/>
    </source>
</evidence>